<name>A0A445E5K2_ARAHY</name>
<evidence type="ECO:0000313" key="5">
    <source>
        <dbReference type="EMBL" id="RYR70732.1"/>
    </source>
</evidence>
<dbReference type="AlphaFoldDB" id="A0A445E5K2"/>
<evidence type="ECO:0000256" key="3">
    <source>
        <dbReference type="ARBA" id="ARBA00022821"/>
    </source>
</evidence>
<keyword evidence="3" id="KW-0611">Plant defense</keyword>
<dbReference type="InterPro" id="IPR041118">
    <property type="entry name" value="Rx_N"/>
</dbReference>
<feature type="domain" description="Disease resistance N-terminal" evidence="4">
    <location>
        <begin position="33"/>
        <end position="125"/>
    </location>
</feature>
<evidence type="ECO:0000256" key="2">
    <source>
        <dbReference type="ARBA" id="ARBA00022741"/>
    </source>
</evidence>
<dbReference type="Proteomes" id="UP000289738">
    <property type="component" value="Chromosome A02"/>
</dbReference>
<evidence type="ECO:0000256" key="1">
    <source>
        <dbReference type="ARBA" id="ARBA00022737"/>
    </source>
</evidence>
<accession>A0A445E5K2</accession>
<organism evidence="5 6">
    <name type="scientific">Arachis hypogaea</name>
    <name type="common">Peanut</name>
    <dbReference type="NCBI Taxonomy" id="3818"/>
    <lineage>
        <taxon>Eukaryota</taxon>
        <taxon>Viridiplantae</taxon>
        <taxon>Streptophyta</taxon>
        <taxon>Embryophyta</taxon>
        <taxon>Tracheophyta</taxon>
        <taxon>Spermatophyta</taxon>
        <taxon>Magnoliopsida</taxon>
        <taxon>eudicotyledons</taxon>
        <taxon>Gunneridae</taxon>
        <taxon>Pentapetalae</taxon>
        <taxon>rosids</taxon>
        <taxon>fabids</taxon>
        <taxon>Fabales</taxon>
        <taxon>Fabaceae</taxon>
        <taxon>Papilionoideae</taxon>
        <taxon>50 kb inversion clade</taxon>
        <taxon>dalbergioids sensu lato</taxon>
        <taxon>Dalbergieae</taxon>
        <taxon>Pterocarpus clade</taxon>
        <taxon>Arachis</taxon>
    </lineage>
</organism>
<sequence length="217" mass="24887">MDDVEQNFARTDKEQPAKNRQKVYKLCNVQRAFLSSFLNVLFDRLSDHEIINMIRGKKVDQRLLQRLENILNVVEAVLNDAEKKQITDPAVKRWLENLQDAVYDADDLLDEVATKAATQKDPGNFLSRFLKLQDREIVSRIEEIIARLEDIAKHKDILRLENIAAKNMSGRIPSTSLVKKSDIFVGRDKQRDTIVKLLLDDVNNGELSSFPSLAWVG</sequence>
<evidence type="ECO:0000259" key="4">
    <source>
        <dbReference type="Pfam" id="PF18052"/>
    </source>
</evidence>
<keyword evidence="2" id="KW-0547">Nucleotide-binding</keyword>
<dbReference type="Gene3D" id="1.20.5.4130">
    <property type="match status" value="1"/>
</dbReference>
<evidence type="ECO:0000313" key="6">
    <source>
        <dbReference type="Proteomes" id="UP000289738"/>
    </source>
</evidence>
<dbReference type="GO" id="GO:0006952">
    <property type="term" value="P:defense response"/>
    <property type="evidence" value="ECO:0007669"/>
    <property type="project" value="UniProtKB-KW"/>
</dbReference>
<reference evidence="5 6" key="1">
    <citation type="submission" date="2019-01" db="EMBL/GenBank/DDBJ databases">
        <title>Sequencing of cultivated peanut Arachis hypogaea provides insights into genome evolution and oil improvement.</title>
        <authorList>
            <person name="Chen X."/>
        </authorList>
    </citation>
    <scope>NUCLEOTIDE SEQUENCE [LARGE SCALE GENOMIC DNA]</scope>
    <source>
        <strain evidence="6">cv. Fuhuasheng</strain>
        <tissue evidence="5">Leaves</tissue>
    </source>
</reference>
<dbReference type="PANTHER" id="PTHR33377:SF62">
    <property type="entry name" value="OS10G0133166 PROTEIN"/>
    <property type="match status" value="1"/>
</dbReference>
<proteinExistence type="predicted"/>
<dbReference type="Pfam" id="PF18052">
    <property type="entry name" value="Rx_N"/>
    <property type="match status" value="1"/>
</dbReference>
<gene>
    <name evidence="5" type="ORF">Ahy_A02g005043</name>
</gene>
<keyword evidence="1" id="KW-0677">Repeat</keyword>
<protein>
    <recommendedName>
        <fullName evidence="4">Disease resistance N-terminal domain-containing protein</fullName>
    </recommendedName>
</protein>
<dbReference type="PANTHER" id="PTHR33377">
    <property type="entry name" value="OS10G0134700 PROTEIN-RELATED"/>
    <property type="match status" value="1"/>
</dbReference>
<dbReference type="GO" id="GO:0000166">
    <property type="term" value="F:nucleotide binding"/>
    <property type="evidence" value="ECO:0007669"/>
    <property type="project" value="UniProtKB-KW"/>
</dbReference>
<comment type="caution">
    <text evidence="5">The sequence shown here is derived from an EMBL/GenBank/DDBJ whole genome shotgun (WGS) entry which is preliminary data.</text>
</comment>
<keyword evidence="6" id="KW-1185">Reference proteome</keyword>
<dbReference type="EMBL" id="SDMP01000002">
    <property type="protein sequence ID" value="RYR70732.1"/>
    <property type="molecule type" value="Genomic_DNA"/>
</dbReference>